<keyword evidence="2" id="KW-1185">Reference proteome</keyword>
<comment type="caution">
    <text evidence="1">The sequence shown here is derived from an EMBL/GenBank/DDBJ whole genome shotgun (WGS) entry which is preliminary data.</text>
</comment>
<dbReference type="EMBL" id="MDYN01000001">
    <property type="protein sequence ID" value="OQD90827.1"/>
    <property type="molecule type" value="Genomic_DNA"/>
</dbReference>
<accession>A0A1V6QPB5</accession>
<dbReference type="Proteomes" id="UP000191672">
    <property type="component" value="Unassembled WGS sequence"/>
</dbReference>
<gene>
    <name evidence="1" type="ORF">PENANT_c001G05753</name>
</gene>
<sequence length="112" mass="12843">MDVLKTTAPFQMHCGPWQDQLDPTVRRLLLGSPSSRSRTLWEELSELLSLLLRMKLLQTKRILGLHFGEFGDPASAKETAEPDLHVQFHHFWAVLFQPPMESTFNGPKNEES</sequence>
<evidence type="ECO:0000313" key="2">
    <source>
        <dbReference type="Proteomes" id="UP000191672"/>
    </source>
</evidence>
<name>A0A1V6QPB5_9EURO</name>
<evidence type="ECO:0000313" key="1">
    <source>
        <dbReference type="EMBL" id="OQD90827.1"/>
    </source>
</evidence>
<dbReference type="AlphaFoldDB" id="A0A1V6QPB5"/>
<reference evidence="2" key="1">
    <citation type="journal article" date="2017" name="Nat. Microbiol.">
        <title>Global analysis of biosynthetic gene clusters reveals vast potential of secondary metabolite production in Penicillium species.</title>
        <authorList>
            <person name="Nielsen J.C."/>
            <person name="Grijseels S."/>
            <person name="Prigent S."/>
            <person name="Ji B."/>
            <person name="Dainat J."/>
            <person name="Nielsen K.F."/>
            <person name="Frisvad J.C."/>
            <person name="Workman M."/>
            <person name="Nielsen J."/>
        </authorList>
    </citation>
    <scope>NUCLEOTIDE SEQUENCE [LARGE SCALE GENOMIC DNA]</scope>
    <source>
        <strain evidence="2">IBT 31811</strain>
    </source>
</reference>
<organism evidence="1 2">
    <name type="scientific">Penicillium antarcticum</name>
    <dbReference type="NCBI Taxonomy" id="416450"/>
    <lineage>
        <taxon>Eukaryota</taxon>
        <taxon>Fungi</taxon>
        <taxon>Dikarya</taxon>
        <taxon>Ascomycota</taxon>
        <taxon>Pezizomycotina</taxon>
        <taxon>Eurotiomycetes</taxon>
        <taxon>Eurotiomycetidae</taxon>
        <taxon>Eurotiales</taxon>
        <taxon>Aspergillaceae</taxon>
        <taxon>Penicillium</taxon>
    </lineage>
</organism>
<proteinExistence type="predicted"/>
<protein>
    <submittedName>
        <fullName evidence="1">Uncharacterized protein</fullName>
    </submittedName>
</protein>